<dbReference type="GO" id="GO:0030488">
    <property type="term" value="P:tRNA methylation"/>
    <property type="evidence" value="ECO:0007669"/>
    <property type="project" value="TreeGrafter"/>
</dbReference>
<dbReference type="Gene3D" id="1.10.150.570">
    <property type="entry name" value="GidA associated domain, C-terminal subdomain"/>
    <property type="match status" value="1"/>
</dbReference>
<keyword evidence="3" id="KW-0285">Flavoprotein</keyword>
<evidence type="ECO:0000256" key="3">
    <source>
        <dbReference type="ARBA" id="ARBA00022630"/>
    </source>
</evidence>
<dbReference type="PANTHER" id="PTHR11806">
    <property type="entry name" value="GLUCOSE INHIBITED DIVISION PROTEIN A"/>
    <property type="match status" value="1"/>
</dbReference>
<keyword evidence="4" id="KW-0274">FAD</keyword>
<dbReference type="SMART" id="SM01228">
    <property type="entry name" value="GIDA_assoc_3"/>
    <property type="match status" value="1"/>
</dbReference>
<evidence type="ECO:0000259" key="5">
    <source>
        <dbReference type="SMART" id="SM01228"/>
    </source>
</evidence>
<feature type="non-terminal residue" evidence="6">
    <location>
        <position position="1"/>
    </location>
</feature>
<dbReference type="GO" id="GO:0050660">
    <property type="term" value="F:flavin adenine dinucleotide binding"/>
    <property type="evidence" value="ECO:0007669"/>
    <property type="project" value="InterPro"/>
</dbReference>
<reference evidence="6" key="1">
    <citation type="journal article" date="2014" name="Front. Microbiol.">
        <title>High frequency of phylogenetically diverse reductive dehalogenase-homologous genes in deep subseafloor sedimentary metagenomes.</title>
        <authorList>
            <person name="Kawai M."/>
            <person name="Futagami T."/>
            <person name="Toyoda A."/>
            <person name="Takaki Y."/>
            <person name="Nishi S."/>
            <person name="Hori S."/>
            <person name="Arai W."/>
            <person name="Tsubouchi T."/>
            <person name="Morono Y."/>
            <person name="Uchiyama I."/>
            <person name="Ito T."/>
            <person name="Fujiyama A."/>
            <person name="Inagaki F."/>
            <person name="Takami H."/>
        </authorList>
    </citation>
    <scope>NUCLEOTIDE SEQUENCE</scope>
    <source>
        <strain evidence="6">Expedition CK06-06</strain>
    </source>
</reference>
<dbReference type="GO" id="GO:0002098">
    <property type="term" value="P:tRNA wobble uridine modification"/>
    <property type="evidence" value="ECO:0007669"/>
    <property type="project" value="TreeGrafter"/>
</dbReference>
<dbReference type="InterPro" id="IPR002218">
    <property type="entry name" value="MnmG-rel"/>
</dbReference>
<dbReference type="PANTHER" id="PTHR11806:SF0">
    <property type="entry name" value="PROTEIN MTO1 HOMOLOG, MITOCHONDRIAL"/>
    <property type="match status" value="1"/>
</dbReference>
<dbReference type="Pfam" id="PF21680">
    <property type="entry name" value="GIDA_C_1st"/>
    <property type="match status" value="1"/>
</dbReference>
<dbReference type="EMBL" id="BARV01012326">
    <property type="protein sequence ID" value="GAI03111.1"/>
    <property type="molecule type" value="Genomic_DNA"/>
</dbReference>
<dbReference type="AlphaFoldDB" id="X1LB90"/>
<accession>X1LB90</accession>
<dbReference type="Pfam" id="PF13932">
    <property type="entry name" value="SAM_GIDA_C"/>
    <property type="match status" value="1"/>
</dbReference>
<name>X1LB90_9ZZZZ</name>
<dbReference type="FunFam" id="1.10.150.570:FF:000001">
    <property type="entry name" value="tRNA uridine 5-carboxymethylaminomethyl modification enzyme MnmG"/>
    <property type="match status" value="1"/>
</dbReference>
<evidence type="ECO:0000256" key="2">
    <source>
        <dbReference type="ARBA" id="ARBA00007653"/>
    </source>
</evidence>
<organism evidence="6">
    <name type="scientific">marine sediment metagenome</name>
    <dbReference type="NCBI Taxonomy" id="412755"/>
    <lineage>
        <taxon>unclassified sequences</taxon>
        <taxon>metagenomes</taxon>
        <taxon>ecological metagenomes</taxon>
    </lineage>
</organism>
<protein>
    <recommendedName>
        <fullName evidence="5">tRNA uridine 5-carboxymethylaminomethyl modification enzyme C-terminal subdomain domain-containing protein</fullName>
    </recommendedName>
</protein>
<evidence type="ECO:0000313" key="6">
    <source>
        <dbReference type="EMBL" id="GAI03111.1"/>
    </source>
</evidence>
<feature type="domain" description="tRNA uridine 5-carboxymethylaminomethyl modification enzyme C-terminal subdomain" evidence="5">
    <location>
        <begin position="67"/>
        <end position="138"/>
    </location>
</feature>
<sequence>TLNRCMKPLYSVNKRLKEIGTTPINKVKLFTELLKRPEVSYSDLMLLQGEKHNAIASEIIFQIEFQIKYEGYIKRQHREIENFRKIERIKIPSNMDVKNIPGLSSEVVEKLSVARPFTLGEASRISGITPAAISLLMVYLKRIKIPDL</sequence>
<dbReference type="InterPro" id="IPR026904">
    <property type="entry name" value="MnmG_C"/>
</dbReference>
<evidence type="ECO:0000256" key="1">
    <source>
        <dbReference type="ARBA" id="ARBA00001974"/>
    </source>
</evidence>
<comment type="caution">
    <text evidence="6">The sequence shown here is derived from an EMBL/GenBank/DDBJ whole genome shotgun (WGS) entry which is preliminary data.</text>
</comment>
<evidence type="ECO:0000256" key="4">
    <source>
        <dbReference type="ARBA" id="ARBA00022827"/>
    </source>
</evidence>
<gene>
    <name evidence="6" type="ORF">S06H3_22887</name>
</gene>
<proteinExistence type="inferred from homology"/>
<dbReference type="Gene3D" id="1.10.10.1800">
    <property type="entry name" value="tRNA uridine 5-carboxymethylaminomethyl modification enzyme MnmG/GidA"/>
    <property type="match status" value="1"/>
</dbReference>
<dbReference type="InterPro" id="IPR044920">
    <property type="entry name" value="MnmG_C_subdom_sf"/>
</dbReference>
<comment type="similarity">
    <text evidence="2">Belongs to the MnmG family.</text>
</comment>
<dbReference type="GO" id="GO:0005829">
    <property type="term" value="C:cytosol"/>
    <property type="evidence" value="ECO:0007669"/>
    <property type="project" value="TreeGrafter"/>
</dbReference>
<dbReference type="InterPro" id="IPR049312">
    <property type="entry name" value="GIDA_C_N"/>
</dbReference>
<dbReference type="InterPro" id="IPR047001">
    <property type="entry name" value="MnmG_C_subdom"/>
</dbReference>
<comment type="cofactor">
    <cofactor evidence="1">
        <name>FAD</name>
        <dbReference type="ChEBI" id="CHEBI:57692"/>
    </cofactor>
</comment>